<evidence type="ECO:0000313" key="3">
    <source>
        <dbReference type="Proteomes" id="UP000017861"/>
    </source>
</evidence>
<evidence type="ECO:0000256" key="1">
    <source>
        <dbReference type="SAM" id="MobiDB-lite"/>
    </source>
</evidence>
<reference evidence="2 3" key="1">
    <citation type="journal article" date="2014" name="Genome Announc.">
        <title>Trypanosoma cruzi Clone Dm28c Draft Genome Sequence.</title>
        <authorList>
            <person name="Grisard E.C."/>
            <person name="Teixeira S.M."/>
            <person name="de Almeida L.G."/>
            <person name="Stoco P.H."/>
            <person name="Gerber A.L."/>
            <person name="Talavera-Lopez C."/>
            <person name="Lima O.C."/>
            <person name="Andersson B."/>
            <person name="de Vasconcelos A.T."/>
        </authorList>
    </citation>
    <scope>NUCLEOTIDE SEQUENCE [LARGE SCALE GENOMIC DNA]</scope>
    <source>
        <strain evidence="2 3">Dm28c</strain>
    </source>
</reference>
<dbReference type="Proteomes" id="UP000017861">
    <property type="component" value="Unassembled WGS sequence"/>
</dbReference>
<feature type="region of interest" description="Disordered" evidence="1">
    <location>
        <begin position="137"/>
        <end position="167"/>
    </location>
</feature>
<name>V5ATM7_TRYCR</name>
<dbReference type="OrthoDB" id="10634050at2759"/>
<feature type="compositionally biased region" description="Basic and acidic residues" evidence="1">
    <location>
        <begin position="247"/>
        <end position="265"/>
    </location>
</feature>
<feature type="region of interest" description="Disordered" evidence="1">
    <location>
        <begin position="86"/>
        <end position="109"/>
    </location>
</feature>
<feature type="compositionally biased region" description="Basic residues" evidence="1">
    <location>
        <begin position="143"/>
        <end position="165"/>
    </location>
</feature>
<accession>V5ATM7</accession>
<feature type="region of interest" description="Disordered" evidence="1">
    <location>
        <begin position="245"/>
        <end position="279"/>
    </location>
</feature>
<dbReference type="EMBL" id="AYLP01000820">
    <property type="protein sequence ID" value="ESS55468.1"/>
    <property type="molecule type" value="Genomic_DNA"/>
</dbReference>
<evidence type="ECO:0000313" key="2">
    <source>
        <dbReference type="EMBL" id="ESS55468.1"/>
    </source>
</evidence>
<dbReference type="AlphaFoldDB" id="V5ATM7"/>
<gene>
    <name evidence="2" type="ORF">TCDM_13060</name>
</gene>
<dbReference type="VEuPathDB" id="TriTrypDB:TCDM_13060"/>
<sequence>MTQTPHIQWPVSCADPARSFWARRCATRIVPSERNSRRVPFQSHSWRWWHPLPRRVLLASVTMLQSDRRCPAEAVLRWVGNALRGETPSATPDRRAHAFPSTPLPSFGNRTAAGTLSPKQHTLKSVIAYFPREQSDSHTLRPSCRRVRRGRTHTHSSRHKTKKKSSTPCHVLVRDGSAFQNNTATRRAAFPQKTRATAHSQCIFLFHFRGMQQLPAPSARETSSCTATCTPCGCVSAVTQSKKRATHVKEQKNTQRRCRTEEEKRKKAAKAQEGTAVQPTATHNTLAETKIKLKKQKKLKAKGVPLKRFFTLTKKGKITR</sequence>
<organism evidence="2 3">
    <name type="scientific">Trypanosoma cruzi Dm28c</name>
    <dbReference type="NCBI Taxonomy" id="1416333"/>
    <lineage>
        <taxon>Eukaryota</taxon>
        <taxon>Discoba</taxon>
        <taxon>Euglenozoa</taxon>
        <taxon>Kinetoplastea</taxon>
        <taxon>Metakinetoplastina</taxon>
        <taxon>Trypanosomatida</taxon>
        <taxon>Trypanosomatidae</taxon>
        <taxon>Trypanosoma</taxon>
        <taxon>Schizotrypanum</taxon>
    </lineage>
</organism>
<comment type="caution">
    <text evidence="2">The sequence shown here is derived from an EMBL/GenBank/DDBJ whole genome shotgun (WGS) entry which is preliminary data.</text>
</comment>
<protein>
    <submittedName>
        <fullName evidence="2">Uncharacterized protein</fullName>
    </submittedName>
</protein>
<proteinExistence type="predicted"/>